<dbReference type="OrthoDB" id="9776706at2"/>
<keyword evidence="5 8" id="KW-0812">Transmembrane</keyword>
<comment type="similarity">
    <text evidence="2 8">Belongs to the NiCoT transporter (TC 2.A.52) family.</text>
</comment>
<proteinExistence type="inferred from homology"/>
<dbReference type="NCBIfam" id="TIGR00802">
    <property type="entry name" value="nico"/>
    <property type="match status" value="1"/>
</dbReference>
<evidence type="ECO:0000256" key="1">
    <source>
        <dbReference type="ARBA" id="ARBA00004127"/>
    </source>
</evidence>
<keyword evidence="10" id="KW-1185">Reference proteome</keyword>
<dbReference type="PANTHER" id="PTHR31611:SF0">
    <property type="entry name" value="HIGH-AFFINITY NICKEL TRANSPORT PROTEIN NIC1"/>
    <property type="match status" value="1"/>
</dbReference>
<keyword evidence="3 8" id="KW-0813">Transport</keyword>
<evidence type="ECO:0000256" key="5">
    <source>
        <dbReference type="ARBA" id="ARBA00022692"/>
    </source>
</evidence>
<dbReference type="AlphaFoldDB" id="A0A8G2CML2"/>
<comment type="subcellular location">
    <subcellularLocation>
        <location evidence="8">Cell membrane</location>
        <topology evidence="8">Multi-pass membrane protein</topology>
    </subcellularLocation>
    <subcellularLocation>
        <location evidence="1">Endomembrane system</location>
        <topology evidence="1">Multi-pass membrane protein</topology>
    </subcellularLocation>
</comment>
<keyword evidence="6 8" id="KW-1133">Transmembrane helix</keyword>
<dbReference type="PANTHER" id="PTHR31611">
    <property type="entry name" value="HIGH-AFFINITY NICKEL TRANSPORT PROTEIN NIC1"/>
    <property type="match status" value="1"/>
</dbReference>
<evidence type="ECO:0000256" key="6">
    <source>
        <dbReference type="ARBA" id="ARBA00022989"/>
    </source>
</evidence>
<dbReference type="InterPro" id="IPR004688">
    <property type="entry name" value="Ni/Co_transpt"/>
</dbReference>
<dbReference type="EMBL" id="FTNE01000022">
    <property type="protein sequence ID" value="SIR26176.1"/>
    <property type="molecule type" value="Genomic_DNA"/>
</dbReference>
<protein>
    <recommendedName>
        <fullName evidence="8">Nickel/cobalt efflux system</fullName>
    </recommendedName>
</protein>
<reference evidence="9 10" key="1">
    <citation type="submission" date="2017-01" db="EMBL/GenBank/DDBJ databases">
        <authorList>
            <person name="Varghese N."/>
            <person name="Submissions S."/>
        </authorList>
    </citation>
    <scope>NUCLEOTIDE SEQUENCE [LARGE SCALE GENOMIC DNA]</scope>
    <source>
        <strain evidence="9 10">ATCC 35905</strain>
    </source>
</reference>
<feature type="transmembrane region" description="Helical" evidence="8">
    <location>
        <begin position="87"/>
        <end position="113"/>
    </location>
</feature>
<organism evidence="9 10">
    <name type="scientific">Acidiphilium rubrum</name>
    <dbReference type="NCBI Taxonomy" id="526"/>
    <lineage>
        <taxon>Bacteria</taxon>
        <taxon>Pseudomonadati</taxon>
        <taxon>Pseudomonadota</taxon>
        <taxon>Alphaproteobacteria</taxon>
        <taxon>Acetobacterales</taxon>
        <taxon>Acidocellaceae</taxon>
        <taxon>Acidiphilium</taxon>
    </lineage>
</organism>
<dbReference type="Pfam" id="PF03824">
    <property type="entry name" value="NicO"/>
    <property type="match status" value="1"/>
</dbReference>
<dbReference type="InterPro" id="IPR011541">
    <property type="entry name" value="Ni/Co_transpt_high_affinity"/>
</dbReference>
<feature type="transmembrane region" description="Helical" evidence="8">
    <location>
        <begin position="20"/>
        <end position="42"/>
    </location>
</feature>
<evidence type="ECO:0000313" key="9">
    <source>
        <dbReference type="EMBL" id="SIR26176.1"/>
    </source>
</evidence>
<evidence type="ECO:0000256" key="3">
    <source>
        <dbReference type="ARBA" id="ARBA00022448"/>
    </source>
</evidence>
<feature type="transmembrane region" description="Helical" evidence="8">
    <location>
        <begin position="125"/>
        <end position="148"/>
    </location>
</feature>
<evidence type="ECO:0000256" key="8">
    <source>
        <dbReference type="RuleBase" id="RU362101"/>
    </source>
</evidence>
<name>A0A8G2CML2_ACIRU</name>
<feature type="transmembrane region" description="Helical" evidence="8">
    <location>
        <begin position="317"/>
        <end position="340"/>
    </location>
</feature>
<feature type="transmembrane region" description="Helical" evidence="8">
    <location>
        <begin position="270"/>
        <end position="297"/>
    </location>
</feature>
<dbReference type="GO" id="GO:0005886">
    <property type="term" value="C:plasma membrane"/>
    <property type="evidence" value="ECO:0007669"/>
    <property type="project" value="UniProtKB-SubCell"/>
</dbReference>
<dbReference type="Proteomes" id="UP000186308">
    <property type="component" value="Unassembled WGS sequence"/>
</dbReference>
<accession>A0A8G2CML2</accession>
<sequence length="354" mass="38834">MLRALKAVFDDRSDNIRGKIIASYAFLIALNICAWAGALLVFRHNTVLLGFSALAYAFGLRHAVDADHIAAIDSVTRKLMQDKQRPAMVGFFFSMGHSMVLVIATAAIALTAMTIDHRFTMLNSAAGIIGTLISAVFLFSMAAMNLVIARSVYATFRAARRTGRYADDDFDILLNKRGFMSRLLRPLFRLVTRSWQMLLVGLLFGLGFDTATEVSLLGMGGAEAVKGVSVWAIMMLPMLFAAGMSLVDTTDGILMLGAYGWAFVKPIRKLYYNLTITVVSVIVAVIVGSVETLGLIANEFSLHGLFWRTIGAANDRYFGMIGFLIIGIFVASWLVSTLVYRLKRLDEVEIALVD</sequence>
<evidence type="ECO:0000313" key="10">
    <source>
        <dbReference type="Proteomes" id="UP000186308"/>
    </source>
</evidence>
<dbReference type="GO" id="GO:0012505">
    <property type="term" value="C:endomembrane system"/>
    <property type="evidence" value="ECO:0007669"/>
    <property type="project" value="UniProtKB-SubCell"/>
</dbReference>
<evidence type="ECO:0000256" key="4">
    <source>
        <dbReference type="ARBA" id="ARBA00022596"/>
    </source>
</evidence>
<evidence type="ECO:0000256" key="2">
    <source>
        <dbReference type="ARBA" id="ARBA00010892"/>
    </source>
</evidence>
<keyword evidence="7 8" id="KW-0472">Membrane</keyword>
<dbReference type="RefSeq" id="WP_029313809.1">
    <property type="nucleotide sequence ID" value="NZ_FTNE01000022.1"/>
</dbReference>
<dbReference type="GO" id="GO:0015099">
    <property type="term" value="F:nickel cation transmembrane transporter activity"/>
    <property type="evidence" value="ECO:0007669"/>
    <property type="project" value="UniProtKB-UniRule"/>
</dbReference>
<evidence type="ECO:0000256" key="7">
    <source>
        <dbReference type="ARBA" id="ARBA00023136"/>
    </source>
</evidence>
<keyword evidence="4" id="KW-0533">Nickel</keyword>
<gene>
    <name evidence="9" type="ORF">SAMN05421828_1227</name>
</gene>
<comment type="caution">
    <text evidence="9">The sequence shown here is derived from an EMBL/GenBank/DDBJ whole genome shotgun (WGS) entry which is preliminary data.</text>
</comment>